<dbReference type="InterPro" id="IPR028098">
    <property type="entry name" value="Glyco_trans_4-like_N"/>
</dbReference>
<name>A0ABP8VQH0_9ACTN</name>
<dbReference type="Pfam" id="PF13439">
    <property type="entry name" value="Glyco_transf_4"/>
    <property type="match status" value="1"/>
</dbReference>
<evidence type="ECO:0008006" key="7">
    <source>
        <dbReference type="Google" id="ProtNLM"/>
    </source>
</evidence>
<keyword evidence="6" id="KW-1185">Reference proteome</keyword>
<reference evidence="6" key="1">
    <citation type="journal article" date="2019" name="Int. J. Syst. Evol. Microbiol.">
        <title>The Global Catalogue of Microorganisms (GCM) 10K type strain sequencing project: providing services to taxonomists for standard genome sequencing and annotation.</title>
        <authorList>
            <consortium name="The Broad Institute Genomics Platform"/>
            <consortium name="The Broad Institute Genome Sequencing Center for Infectious Disease"/>
            <person name="Wu L."/>
            <person name="Ma J."/>
        </authorList>
    </citation>
    <scope>NUCLEOTIDE SEQUENCE [LARGE SCALE GENOMIC DNA]</scope>
    <source>
        <strain evidence="6">JCM 18127</strain>
    </source>
</reference>
<gene>
    <name evidence="5" type="ORF">GCM10023226_02910</name>
</gene>
<sequence>MSGSPRPTVHWQALALRPSGSGVQTYIRELLGALTPQLAAGGDPRLVAHVQRDAVDELPPGVEAAPHPVVDGARRALLGLALCTGSGLLHGLDVDLPLRHRGPTVVTVHDLSVFDVPWAHSRLRSRGEQALVARSLRRADAVVAVSGFTAERVRERFGREATVTHLAPSADMRPASSEEVERVRERYGLGTDSVLCVGTIEPRKRVPLLAQACEQAGVPLVLAGGLGEGQSVPSSARHLGYVPGEDLPALYAAAAVVAYVSTYEGFGLPPVEAMACGGAVVATRVGALPEVLEAEAAEALVPPDDVDALAAALRSAVRDADRNAALRAAGLRAVGHLGWERTAVTTLEVYRSLGVPC</sequence>
<comment type="caution">
    <text evidence="5">The sequence shown here is derived from an EMBL/GenBank/DDBJ whole genome shotgun (WGS) entry which is preliminary data.</text>
</comment>
<evidence type="ECO:0000256" key="1">
    <source>
        <dbReference type="ARBA" id="ARBA00022676"/>
    </source>
</evidence>
<keyword evidence="2" id="KW-0808">Transferase</keyword>
<feature type="domain" description="Glycosyltransferase subfamily 4-like N-terminal" evidence="4">
    <location>
        <begin position="94"/>
        <end position="162"/>
    </location>
</feature>
<dbReference type="Pfam" id="PF00534">
    <property type="entry name" value="Glycos_transf_1"/>
    <property type="match status" value="1"/>
</dbReference>
<protein>
    <recommendedName>
        <fullName evidence="7">Glycosyltransferase family 1 protein</fullName>
    </recommendedName>
</protein>
<evidence type="ECO:0000256" key="2">
    <source>
        <dbReference type="ARBA" id="ARBA00022679"/>
    </source>
</evidence>
<accession>A0ABP8VQH0</accession>
<dbReference type="Gene3D" id="3.40.50.2000">
    <property type="entry name" value="Glycogen Phosphorylase B"/>
    <property type="match status" value="2"/>
</dbReference>
<feature type="domain" description="Glycosyl transferase family 1" evidence="3">
    <location>
        <begin position="192"/>
        <end position="329"/>
    </location>
</feature>
<dbReference type="Proteomes" id="UP001500621">
    <property type="component" value="Unassembled WGS sequence"/>
</dbReference>
<evidence type="ECO:0000259" key="3">
    <source>
        <dbReference type="Pfam" id="PF00534"/>
    </source>
</evidence>
<dbReference type="PANTHER" id="PTHR46401">
    <property type="entry name" value="GLYCOSYLTRANSFERASE WBBK-RELATED"/>
    <property type="match status" value="1"/>
</dbReference>
<evidence type="ECO:0000259" key="4">
    <source>
        <dbReference type="Pfam" id="PF13439"/>
    </source>
</evidence>
<evidence type="ECO:0000313" key="5">
    <source>
        <dbReference type="EMBL" id="GAA4669847.1"/>
    </source>
</evidence>
<dbReference type="InterPro" id="IPR001296">
    <property type="entry name" value="Glyco_trans_1"/>
</dbReference>
<evidence type="ECO:0000313" key="6">
    <source>
        <dbReference type="Proteomes" id="UP001500621"/>
    </source>
</evidence>
<dbReference type="RefSeq" id="WP_345262269.1">
    <property type="nucleotide sequence ID" value="NZ_BAABIM010000001.1"/>
</dbReference>
<dbReference type="EMBL" id="BAABIM010000001">
    <property type="protein sequence ID" value="GAA4669847.1"/>
    <property type="molecule type" value="Genomic_DNA"/>
</dbReference>
<dbReference type="PANTHER" id="PTHR46401:SF2">
    <property type="entry name" value="GLYCOSYLTRANSFERASE WBBK-RELATED"/>
    <property type="match status" value="1"/>
</dbReference>
<dbReference type="CDD" id="cd03809">
    <property type="entry name" value="GT4_MtfB-like"/>
    <property type="match status" value="1"/>
</dbReference>
<dbReference type="SUPFAM" id="SSF53756">
    <property type="entry name" value="UDP-Glycosyltransferase/glycogen phosphorylase"/>
    <property type="match status" value="1"/>
</dbReference>
<keyword evidence="1" id="KW-0328">Glycosyltransferase</keyword>
<organism evidence="5 6">
    <name type="scientific">Nocardioides nanhaiensis</name>
    <dbReference type="NCBI Taxonomy" id="1476871"/>
    <lineage>
        <taxon>Bacteria</taxon>
        <taxon>Bacillati</taxon>
        <taxon>Actinomycetota</taxon>
        <taxon>Actinomycetes</taxon>
        <taxon>Propionibacteriales</taxon>
        <taxon>Nocardioidaceae</taxon>
        <taxon>Nocardioides</taxon>
    </lineage>
</organism>
<proteinExistence type="predicted"/>